<feature type="non-terminal residue" evidence="2">
    <location>
        <position position="1"/>
    </location>
</feature>
<evidence type="ECO:0000313" key="2">
    <source>
        <dbReference type="EMBL" id="KKK44582.1"/>
    </source>
</evidence>
<dbReference type="Pfam" id="PF26209">
    <property type="entry name" value="Phage_phiTE_241_C"/>
    <property type="match status" value="1"/>
</dbReference>
<organism evidence="2">
    <name type="scientific">marine sediment metagenome</name>
    <dbReference type="NCBI Taxonomy" id="412755"/>
    <lineage>
        <taxon>unclassified sequences</taxon>
        <taxon>metagenomes</taxon>
        <taxon>ecological metagenomes</taxon>
    </lineage>
</organism>
<protein>
    <recommendedName>
        <fullName evidence="1">Putative phage tail fibre C-terminal domain-containing protein</fullName>
    </recommendedName>
</protein>
<dbReference type="EMBL" id="LAZR01070165">
    <property type="protein sequence ID" value="KKK44582.1"/>
    <property type="molecule type" value="Genomic_DNA"/>
</dbReference>
<comment type="caution">
    <text evidence="2">The sequence shown here is derived from an EMBL/GenBank/DDBJ whole genome shotgun (WGS) entry which is preliminary data.</text>
</comment>
<reference evidence="2" key="1">
    <citation type="journal article" date="2015" name="Nature">
        <title>Complex archaea that bridge the gap between prokaryotes and eukaryotes.</title>
        <authorList>
            <person name="Spang A."/>
            <person name="Saw J.H."/>
            <person name="Jorgensen S.L."/>
            <person name="Zaremba-Niedzwiedzka K."/>
            <person name="Martijn J."/>
            <person name="Lind A.E."/>
            <person name="van Eijk R."/>
            <person name="Schleper C."/>
            <person name="Guy L."/>
            <person name="Ettema T.J."/>
        </authorList>
    </citation>
    <scope>NUCLEOTIDE SEQUENCE</scope>
</reference>
<name>A0A0F8VJQ7_9ZZZZ</name>
<dbReference type="AlphaFoldDB" id="A0A0F8VJQ7"/>
<dbReference type="InterPro" id="IPR058970">
    <property type="entry name" value="Phage_phiTE_241_C"/>
</dbReference>
<feature type="domain" description="Putative phage tail fibre C-terminal" evidence="1">
    <location>
        <begin position="11"/>
        <end position="53"/>
    </location>
</feature>
<evidence type="ECO:0000259" key="1">
    <source>
        <dbReference type="Pfam" id="PF26209"/>
    </source>
</evidence>
<proteinExistence type="predicted"/>
<sequence>PGFGQVVKGGEDFILILKQDATGGRQFTFDSRYKGTDSIAFDLRPNRYVIVRVYVEDASNFFIENSRGGAL</sequence>
<accession>A0A0F8VJQ7</accession>
<gene>
    <name evidence="2" type="ORF">LCGC14_3166850</name>
</gene>